<evidence type="ECO:0000256" key="3">
    <source>
        <dbReference type="ARBA" id="ARBA00022884"/>
    </source>
</evidence>
<dbReference type="SUPFAM" id="SSF55653">
    <property type="entry name" value="Ribosomal protein L9 C-domain"/>
    <property type="match status" value="1"/>
</dbReference>
<dbReference type="Pfam" id="PF03948">
    <property type="entry name" value="Ribosomal_L9_C"/>
    <property type="match status" value="1"/>
</dbReference>
<name>A0A2H0CU02_9BACT</name>
<keyword evidence="2 7" id="KW-0699">rRNA-binding</keyword>
<dbReference type="GO" id="GO:0003735">
    <property type="term" value="F:structural constituent of ribosome"/>
    <property type="evidence" value="ECO:0007669"/>
    <property type="project" value="InterPro"/>
</dbReference>
<evidence type="ECO:0000259" key="8">
    <source>
        <dbReference type="Pfam" id="PF01281"/>
    </source>
</evidence>
<comment type="function">
    <text evidence="7">Binds to the 23S rRNA.</text>
</comment>
<dbReference type="InterPro" id="IPR036791">
    <property type="entry name" value="Ribosomal_bL9_C_sf"/>
</dbReference>
<dbReference type="HAMAP" id="MF_00503">
    <property type="entry name" value="Ribosomal_bL9"/>
    <property type="match status" value="1"/>
</dbReference>
<dbReference type="InterPro" id="IPR020069">
    <property type="entry name" value="Ribosomal_bL9_C"/>
</dbReference>
<organism evidence="10 11">
    <name type="scientific">Candidatus Lloydbacteria bacterium CG22_combo_CG10-13_8_21_14_all_47_15</name>
    <dbReference type="NCBI Taxonomy" id="1974635"/>
    <lineage>
        <taxon>Bacteria</taxon>
        <taxon>Candidatus Lloydiibacteriota</taxon>
    </lineage>
</organism>
<dbReference type="InterPro" id="IPR000244">
    <property type="entry name" value="Ribosomal_bL9"/>
</dbReference>
<dbReference type="InterPro" id="IPR020594">
    <property type="entry name" value="Ribosomal_bL9_bac/chp"/>
</dbReference>
<dbReference type="InterPro" id="IPR020070">
    <property type="entry name" value="Ribosomal_bL9_N"/>
</dbReference>
<dbReference type="Gene3D" id="3.10.430.100">
    <property type="entry name" value="Ribosomal protein L9, C-terminal domain"/>
    <property type="match status" value="1"/>
</dbReference>
<dbReference type="NCBIfam" id="TIGR00158">
    <property type="entry name" value="L9"/>
    <property type="match status" value="1"/>
</dbReference>
<keyword evidence="4 7" id="KW-0689">Ribosomal protein</keyword>
<dbReference type="GO" id="GO:0006412">
    <property type="term" value="P:translation"/>
    <property type="evidence" value="ECO:0007669"/>
    <property type="project" value="UniProtKB-UniRule"/>
</dbReference>
<evidence type="ECO:0000256" key="2">
    <source>
        <dbReference type="ARBA" id="ARBA00022730"/>
    </source>
</evidence>
<keyword evidence="5 7" id="KW-0687">Ribonucleoprotein</keyword>
<evidence type="ECO:0000313" key="10">
    <source>
        <dbReference type="EMBL" id="PIP73179.1"/>
    </source>
</evidence>
<dbReference type="Pfam" id="PF01281">
    <property type="entry name" value="Ribosomal_L9_N"/>
    <property type="match status" value="1"/>
</dbReference>
<dbReference type="InterPro" id="IPR009027">
    <property type="entry name" value="Ribosomal_bL9/RNase_H1_N"/>
</dbReference>
<dbReference type="Proteomes" id="UP000230638">
    <property type="component" value="Unassembled WGS sequence"/>
</dbReference>
<evidence type="ECO:0000256" key="1">
    <source>
        <dbReference type="ARBA" id="ARBA00010605"/>
    </source>
</evidence>
<evidence type="ECO:0000256" key="4">
    <source>
        <dbReference type="ARBA" id="ARBA00022980"/>
    </source>
</evidence>
<evidence type="ECO:0000256" key="6">
    <source>
        <dbReference type="ARBA" id="ARBA00035292"/>
    </source>
</evidence>
<dbReference type="EMBL" id="PCTL01000027">
    <property type="protein sequence ID" value="PIP73179.1"/>
    <property type="molecule type" value="Genomic_DNA"/>
</dbReference>
<dbReference type="PANTHER" id="PTHR21368">
    <property type="entry name" value="50S RIBOSOMAL PROTEIN L9"/>
    <property type="match status" value="1"/>
</dbReference>
<comment type="caution">
    <text evidence="10">The sequence shown here is derived from an EMBL/GenBank/DDBJ whole genome shotgun (WGS) entry which is preliminary data.</text>
</comment>
<keyword evidence="3 7" id="KW-0694">RNA-binding</keyword>
<dbReference type="InterPro" id="IPR036935">
    <property type="entry name" value="Ribosomal_bL9_N_sf"/>
</dbReference>
<dbReference type="GO" id="GO:0005840">
    <property type="term" value="C:ribosome"/>
    <property type="evidence" value="ECO:0007669"/>
    <property type="project" value="UniProtKB-KW"/>
</dbReference>
<dbReference type="GO" id="GO:1990904">
    <property type="term" value="C:ribonucleoprotein complex"/>
    <property type="evidence" value="ECO:0007669"/>
    <property type="project" value="UniProtKB-KW"/>
</dbReference>
<dbReference type="AlphaFoldDB" id="A0A2H0CU02"/>
<comment type="similarity">
    <text evidence="1 7">Belongs to the bacterial ribosomal protein bL9 family.</text>
</comment>
<feature type="domain" description="Ribosomal protein L9" evidence="8">
    <location>
        <begin position="1"/>
        <end position="46"/>
    </location>
</feature>
<dbReference type="Gene3D" id="3.40.5.10">
    <property type="entry name" value="Ribosomal protein L9, N-terminal domain"/>
    <property type="match status" value="1"/>
</dbReference>
<evidence type="ECO:0000313" key="11">
    <source>
        <dbReference type="Proteomes" id="UP000230638"/>
    </source>
</evidence>
<evidence type="ECO:0000259" key="9">
    <source>
        <dbReference type="Pfam" id="PF03948"/>
    </source>
</evidence>
<reference evidence="10 11" key="1">
    <citation type="submission" date="2017-09" db="EMBL/GenBank/DDBJ databases">
        <title>Depth-based differentiation of microbial function through sediment-hosted aquifers and enrichment of novel symbionts in the deep terrestrial subsurface.</title>
        <authorList>
            <person name="Probst A.J."/>
            <person name="Ladd B."/>
            <person name="Jarett J.K."/>
            <person name="Geller-Mcgrath D.E."/>
            <person name="Sieber C.M."/>
            <person name="Emerson J.B."/>
            <person name="Anantharaman K."/>
            <person name="Thomas B.C."/>
            <person name="Malmstrom R."/>
            <person name="Stieglmeier M."/>
            <person name="Klingl A."/>
            <person name="Woyke T."/>
            <person name="Ryan C.M."/>
            <person name="Banfield J.F."/>
        </authorList>
    </citation>
    <scope>NUCLEOTIDE SEQUENCE [LARGE SCALE GENOMIC DNA]</scope>
    <source>
        <strain evidence="10">CG22_combo_CG10-13_8_21_14_all_47_15</strain>
    </source>
</reference>
<dbReference type="GO" id="GO:0019843">
    <property type="term" value="F:rRNA binding"/>
    <property type="evidence" value="ECO:0007669"/>
    <property type="project" value="UniProtKB-UniRule"/>
</dbReference>
<gene>
    <name evidence="7 10" type="primary">rplI</name>
    <name evidence="10" type="ORF">COW88_02740</name>
</gene>
<proteinExistence type="inferred from homology"/>
<evidence type="ECO:0000256" key="5">
    <source>
        <dbReference type="ARBA" id="ARBA00023274"/>
    </source>
</evidence>
<dbReference type="SUPFAM" id="SSF55658">
    <property type="entry name" value="L9 N-domain-like"/>
    <property type="match status" value="1"/>
</dbReference>
<sequence length="148" mass="16314">MRVVLLEDVPSLGQKYDIKEVANGYARNFLLPKGYAHMATQAMVARFANAKKKSDELSAIRVKELESYLEKLSGVTVTLSGKANEKGHLFAKIHEKEIADALSVQADMPVDAAFIVLDAPISEVGEHDIKVKVNEKEGDFKLVVESEK</sequence>
<protein>
    <recommendedName>
        <fullName evidence="6 7">Large ribosomal subunit protein bL9</fullName>
    </recommendedName>
</protein>
<accession>A0A2H0CU02</accession>
<feature type="domain" description="Large ribosomal subunit protein bL9 C-terminal" evidence="9">
    <location>
        <begin position="65"/>
        <end position="143"/>
    </location>
</feature>
<evidence type="ECO:0000256" key="7">
    <source>
        <dbReference type="HAMAP-Rule" id="MF_00503"/>
    </source>
</evidence>